<dbReference type="AlphaFoldDB" id="A0A4Y2TIC9"/>
<keyword evidence="2" id="KW-1185">Reference proteome</keyword>
<organism evidence="1 2">
    <name type="scientific">Araneus ventricosus</name>
    <name type="common">Orbweaver spider</name>
    <name type="synonym">Epeira ventricosa</name>
    <dbReference type="NCBI Taxonomy" id="182803"/>
    <lineage>
        <taxon>Eukaryota</taxon>
        <taxon>Metazoa</taxon>
        <taxon>Ecdysozoa</taxon>
        <taxon>Arthropoda</taxon>
        <taxon>Chelicerata</taxon>
        <taxon>Arachnida</taxon>
        <taxon>Araneae</taxon>
        <taxon>Araneomorphae</taxon>
        <taxon>Entelegynae</taxon>
        <taxon>Araneoidea</taxon>
        <taxon>Araneidae</taxon>
        <taxon>Araneus</taxon>
    </lineage>
</organism>
<comment type="caution">
    <text evidence="1">The sequence shown here is derived from an EMBL/GenBank/DDBJ whole genome shotgun (WGS) entry which is preliminary data.</text>
</comment>
<protein>
    <submittedName>
        <fullName evidence="1">Uncharacterized protein</fullName>
    </submittedName>
</protein>
<dbReference type="EMBL" id="BGPR01028561">
    <property type="protein sequence ID" value="GBN99780.1"/>
    <property type="molecule type" value="Genomic_DNA"/>
</dbReference>
<gene>
    <name evidence="1" type="ORF">AVEN_162037_1</name>
</gene>
<sequence length="89" mass="10001">MTLSSISWSAWLKYDTKSGESTGWFLYNAPCYTHPTLMYILLAIHLPDINSCLSSGLDVHWPSKVPWSHPAAKVVTHGQGTRNNNFQSH</sequence>
<evidence type="ECO:0000313" key="2">
    <source>
        <dbReference type="Proteomes" id="UP000499080"/>
    </source>
</evidence>
<name>A0A4Y2TIC9_ARAVE</name>
<proteinExistence type="predicted"/>
<accession>A0A4Y2TIC9</accession>
<reference evidence="1 2" key="1">
    <citation type="journal article" date="2019" name="Sci. Rep.">
        <title>Orb-weaving spider Araneus ventricosus genome elucidates the spidroin gene catalogue.</title>
        <authorList>
            <person name="Kono N."/>
            <person name="Nakamura H."/>
            <person name="Ohtoshi R."/>
            <person name="Moran D.A.P."/>
            <person name="Shinohara A."/>
            <person name="Yoshida Y."/>
            <person name="Fujiwara M."/>
            <person name="Mori M."/>
            <person name="Tomita M."/>
            <person name="Arakawa K."/>
        </authorList>
    </citation>
    <scope>NUCLEOTIDE SEQUENCE [LARGE SCALE GENOMIC DNA]</scope>
</reference>
<evidence type="ECO:0000313" key="1">
    <source>
        <dbReference type="EMBL" id="GBN99780.1"/>
    </source>
</evidence>
<dbReference type="Proteomes" id="UP000499080">
    <property type="component" value="Unassembled WGS sequence"/>
</dbReference>